<dbReference type="EMBL" id="MPJW01000035">
    <property type="protein sequence ID" value="OLU42817.1"/>
    <property type="molecule type" value="Genomic_DNA"/>
</dbReference>
<evidence type="ECO:0008006" key="6">
    <source>
        <dbReference type="Google" id="ProtNLM"/>
    </source>
</evidence>
<dbReference type="PANTHER" id="PTHR46517">
    <property type="entry name" value="FRUCTOSE-2,6-BISPHOSPHATASE TIGAR"/>
    <property type="match status" value="1"/>
</dbReference>
<evidence type="ECO:0000256" key="2">
    <source>
        <dbReference type="PIRSR" id="PIRSR613078-1"/>
    </source>
</evidence>
<feature type="active site" description="Tele-phosphohistidine intermediate" evidence="2">
    <location>
        <position position="8"/>
    </location>
</feature>
<feature type="active site" description="Proton donor/acceptor" evidence="2">
    <location>
        <position position="83"/>
    </location>
</feature>
<dbReference type="Pfam" id="PF00300">
    <property type="entry name" value="His_Phos_1"/>
    <property type="match status" value="1"/>
</dbReference>
<evidence type="ECO:0000313" key="5">
    <source>
        <dbReference type="Proteomes" id="UP000186341"/>
    </source>
</evidence>
<dbReference type="RefSeq" id="WP_075817588.1">
    <property type="nucleotide sequence ID" value="NZ_CAPNHH010000137.1"/>
</dbReference>
<reference evidence="4 5" key="1">
    <citation type="submission" date="2016-11" db="EMBL/GenBank/DDBJ databases">
        <title>Description of two novel members of the family Erysipelotrichaceae: Ileibacterium lipovorans gen. nov., sp. nov. and Dubosiella newyorkensis, gen. nov., sp. nov.</title>
        <authorList>
            <person name="Cox L.M."/>
            <person name="Sohn J."/>
            <person name="Tyrrell K.L."/>
            <person name="Citron D.M."/>
            <person name="Lawson P.A."/>
            <person name="Patel N.B."/>
            <person name="Iizumi T."/>
            <person name="Perez-Perez G.I."/>
            <person name="Goldstein E.J."/>
            <person name="Blaser M.J."/>
        </authorList>
    </citation>
    <scope>NUCLEOTIDE SEQUENCE [LARGE SCALE GENOMIC DNA]</scope>
    <source>
        <strain evidence="4 5">NYU-BL-A3</strain>
    </source>
</reference>
<dbReference type="CDD" id="cd07067">
    <property type="entry name" value="HP_PGM_like"/>
    <property type="match status" value="1"/>
</dbReference>
<comment type="caution">
    <text evidence="4">The sequence shown here is derived from an EMBL/GenBank/DDBJ whole genome shotgun (WGS) entry which is preliminary data.</text>
</comment>
<organism evidence="4 5">
    <name type="scientific">Ileibacterium valens</name>
    <dbReference type="NCBI Taxonomy" id="1862668"/>
    <lineage>
        <taxon>Bacteria</taxon>
        <taxon>Bacillati</taxon>
        <taxon>Bacillota</taxon>
        <taxon>Erysipelotrichia</taxon>
        <taxon>Erysipelotrichales</taxon>
        <taxon>Erysipelotrichaceae</taxon>
        <taxon>Ileibacterium</taxon>
    </lineage>
</organism>
<dbReference type="SUPFAM" id="SSF53254">
    <property type="entry name" value="Phosphoglycerate mutase-like"/>
    <property type="match status" value="1"/>
</dbReference>
<dbReference type="GO" id="GO:0004331">
    <property type="term" value="F:fructose-2,6-bisphosphate 2-phosphatase activity"/>
    <property type="evidence" value="ECO:0007669"/>
    <property type="project" value="TreeGrafter"/>
</dbReference>
<dbReference type="OrthoDB" id="9781415at2"/>
<dbReference type="GO" id="GO:0043456">
    <property type="term" value="P:regulation of pentose-phosphate shunt"/>
    <property type="evidence" value="ECO:0007669"/>
    <property type="project" value="TreeGrafter"/>
</dbReference>
<dbReference type="GO" id="GO:0005829">
    <property type="term" value="C:cytosol"/>
    <property type="evidence" value="ECO:0007669"/>
    <property type="project" value="TreeGrafter"/>
</dbReference>
<dbReference type="InterPro" id="IPR013078">
    <property type="entry name" value="His_Pase_superF_clade-1"/>
</dbReference>
<evidence type="ECO:0000256" key="3">
    <source>
        <dbReference type="PIRSR" id="PIRSR613078-2"/>
    </source>
</evidence>
<dbReference type="Proteomes" id="UP000186341">
    <property type="component" value="Unassembled WGS sequence"/>
</dbReference>
<feature type="binding site" evidence="3">
    <location>
        <begin position="7"/>
        <end position="14"/>
    </location>
    <ligand>
        <name>substrate</name>
    </ligand>
</feature>
<evidence type="ECO:0000256" key="1">
    <source>
        <dbReference type="ARBA" id="ARBA00022801"/>
    </source>
</evidence>
<evidence type="ECO:0000313" key="4">
    <source>
        <dbReference type="EMBL" id="OLU42817.1"/>
    </source>
</evidence>
<dbReference type="PROSITE" id="PS00175">
    <property type="entry name" value="PG_MUTASE"/>
    <property type="match status" value="1"/>
</dbReference>
<dbReference type="SMART" id="SM00855">
    <property type="entry name" value="PGAM"/>
    <property type="match status" value="1"/>
</dbReference>
<dbReference type="Gene3D" id="3.40.50.1240">
    <property type="entry name" value="Phosphoglycerate mutase-like"/>
    <property type="match status" value="1"/>
</dbReference>
<accession>A0A1U7NJ34</accession>
<dbReference type="InterPro" id="IPR051695">
    <property type="entry name" value="Phosphoglycerate_Mutase"/>
</dbReference>
<protein>
    <recommendedName>
        <fullName evidence="6">Histidine phosphatase family protein</fullName>
    </recommendedName>
</protein>
<dbReference type="PIRSF" id="PIRSF000709">
    <property type="entry name" value="6PFK_2-Ptase"/>
    <property type="match status" value="1"/>
</dbReference>
<keyword evidence="5" id="KW-1185">Reference proteome</keyword>
<dbReference type="PANTHER" id="PTHR46517:SF1">
    <property type="entry name" value="FRUCTOSE-2,6-BISPHOSPHATASE TIGAR"/>
    <property type="match status" value="1"/>
</dbReference>
<gene>
    <name evidence="4" type="ORF">BO222_01000</name>
</gene>
<proteinExistence type="predicted"/>
<dbReference type="InterPro" id="IPR029033">
    <property type="entry name" value="His_PPase_superfam"/>
</dbReference>
<dbReference type="AlphaFoldDB" id="A0A1U7NJ34"/>
<dbReference type="GO" id="GO:0045820">
    <property type="term" value="P:negative regulation of glycolytic process"/>
    <property type="evidence" value="ECO:0007669"/>
    <property type="project" value="TreeGrafter"/>
</dbReference>
<keyword evidence="1" id="KW-0378">Hydrolase</keyword>
<dbReference type="GeneID" id="82201824"/>
<sequence length="195" mass="22911">MKIIMIRHGETDWNTRNQVQGASDIPLNEKGIAQAKEAGRKMKDQRIDKIFSSPLIRARQTSEQIANEHETPIEVIIEPTLAEQNFGVFEGQPRDDQTYQHEKHLFFKRFEKGESFLDVAARVYPFLDRIIEEYPQDAVLLLSCHGGILRMIASYFSDLDNEEFTEYFALNCEQVEFEIDKNKWIQSKKRWKLKK</sequence>
<feature type="binding site" evidence="3">
    <location>
        <position position="57"/>
    </location>
    <ligand>
        <name>substrate</name>
    </ligand>
</feature>
<name>A0A1U7NJ34_9FIRM</name>
<dbReference type="InterPro" id="IPR001345">
    <property type="entry name" value="PG/BPGM_mutase_AS"/>
</dbReference>